<evidence type="ECO:0000256" key="8">
    <source>
        <dbReference type="ARBA" id="ARBA00023306"/>
    </source>
</evidence>
<feature type="domain" description="Borealin C-terminal" evidence="11">
    <location>
        <begin position="207"/>
        <end position="327"/>
    </location>
</feature>
<dbReference type="GO" id="GO:0032133">
    <property type="term" value="C:chromosome passenger complex"/>
    <property type="evidence" value="ECO:0007669"/>
    <property type="project" value="TreeGrafter"/>
</dbReference>
<evidence type="ECO:0000256" key="6">
    <source>
        <dbReference type="ARBA" id="ARBA00022776"/>
    </source>
</evidence>
<dbReference type="GO" id="GO:0000775">
    <property type="term" value="C:chromosome, centromeric region"/>
    <property type="evidence" value="ECO:0007669"/>
    <property type="project" value="UniProtKB-SubCell"/>
</dbReference>
<dbReference type="Proteomes" id="UP000075885">
    <property type="component" value="Unassembled WGS sequence"/>
</dbReference>
<keyword evidence="7" id="KW-0539">Nucleus</keyword>
<evidence type="ECO:0000313" key="13">
    <source>
        <dbReference type="Proteomes" id="UP000075885"/>
    </source>
</evidence>
<keyword evidence="8" id="KW-0131">Cell cycle</keyword>
<comment type="subcellular location">
    <subcellularLocation>
        <location evidence="2">Chromosome</location>
        <location evidence="2">Centromere</location>
    </subcellularLocation>
    <subcellularLocation>
        <location evidence="1">Nucleus</location>
    </subcellularLocation>
</comment>
<keyword evidence="6" id="KW-0498">Mitosis</keyword>
<dbReference type="EnsemblMetazoa" id="AEPI006635-RA">
    <property type="protein sequence ID" value="AEPI006635-PA"/>
    <property type="gene ID" value="AEPI006635"/>
</dbReference>
<evidence type="ECO:0000256" key="5">
    <source>
        <dbReference type="ARBA" id="ARBA00022618"/>
    </source>
</evidence>
<dbReference type="PANTHER" id="PTHR16040:SF7">
    <property type="entry name" value="AUSTRALIN, ISOFORM A-RELATED"/>
    <property type="match status" value="1"/>
</dbReference>
<comment type="similarity">
    <text evidence="3">Belongs to the borealin family.</text>
</comment>
<keyword evidence="9" id="KW-0137">Centromere</keyword>
<dbReference type="Pfam" id="PF10512">
    <property type="entry name" value="Borealin"/>
    <property type="match status" value="1"/>
</dbReference>
<organism evidence="12 13">
    <name type="scientific">Anopheles epiroticus</name>
    <dbReference type="NCBI Taxonomy" id="199890"/>
    <lineage>
        <taxon>Eukaryota</taxon>
        <taxon>Metazoa</taxon>
        <taxon>Ecdysozoa</taxon>
        <taxon>Arthropoda</taxon>
        <taxon>Hexapoda</taxon>
        <taxon>Insecta</taxon>
        <taxon>Pterygota</taxon>
        <taxon>Neoptera</taxon>
        <taxon>Endopterygota</taxon>
        <taxon>Diptera</taxon>
        <taxon>Nematocera</taxon>
        <taxon>Culicoidea</taxon>
        <taxon>Culicidae</taxon>
        <taxon>Anophelinae</taxon>
        <taxon>Anopheles</taxon>
    </lineage>
</organism>
<accession>A0A182PI73</accession>
<evidence type="ECO:0000256" key="7">
    <source>
        <dbReference type="ARBA" id="ARBA00023242"/>
    </source>
</evidence>
<evidence type="ECO:0000256" key="1">
    <source>
        <dbReference type="ARBA" id="ARBA00004123"/>
    </source>
</evidence>
<evidence type="ECO:0000256" key="10">
    <source>
        <dbReference type="SAM" id="MobiDB-lite"/>
    </source>
</evidence>
<evidence type="ECO:0000256" key="3">
    <source>
        <dbReference type="ARBA" id="ARBA00009914"/>
    </source>
</evidence>
<keyword evidence="5" id="KW-0132">Cell division</keyword>
<evidence type="ECO:0000256" key="9">
    <source>
        <dbReference type="ARBA" id="ARBA00023328"/>
    </source>
</evidence>
<dbReference type="GO" id="GO:0051233">
    <property type="term" value="C:spindle midzone"/>
    <property type="evidence" value="ECO:0007669"/>
    <property type="project" value="TreeGrafter"/>
</dbReference>
<feature type="compositionally biased region" description="Low complexity" evidence="10">
    <location>
        <begin position="160"/>
        <end position="174"/>
    </location>
</feature>
<sequence>MVRTKVSKNNASKRNRTGEQEERFVNVMREFDIISESFLMSLDAKLDANLEKIECQAGMMKSRIPKEILQMTMGDLRKSGCNLFADVLNAPDQSGRNSGLQFSIASEDLRKSSRTDEGYLTEDNAKQLVDVMASAKKPSNRPIGPLASAMKSAYSRRRSNSVSSQVVSTPSKSSAQSSMLYGLKGKKIDLRGTPAVAKNMFMGQTERISRPKLRTPLATVGRKDRTKAVSTDRGMSQITLKVEPHTPLAFMRYPRVGESVYSVTGSPVVSAVVANNTANVNIPVPNGVLSLQPTVLDDDDTQFLSKIDHATLEHLKQLQANLNKIMQYAEECNYRVN</sequence>
<keyword evidence="13" id="KW-1185">Reference proteome</keyword>
<evidence type="ECO:0000259" key="11">
    <source>
        <dbReference type="Pfam" id="PF10512"/>
    </source>
</evidence>
<evidence type="ECO:0000313" key="12">
    <source>
        <dbReference type="EnsemblMetazoa" id="AEPI006635-PA"/>
    </source>
</evidence>
<proteinExistence type="inferred from homology"/>
<dbReference type="STRING" id="199890.A0A182PI73"/>
<dbReference type="GO" id="GO:0000070">
    <property type="term" value="P:mitotic sister chromatid segregation"/>
    <property type="evidence" value="ECO:0007669"/>
    <property type="project" value="TreeGrafter"/>
</dbReference>
<feature type="region of interest" description="Disordered" evidence="10">
    <location>
        <begin position="155"/>
        <end position="175"/>
    </location>
</feature>
<dbReference type="InterPro" id="IPR018867">
    <property type="entry name" value="Cell_div_borealin"/>
</dbReference>
<dbReference type="InterPro" id="IPR046466">
    <property type="entry name" value="Borealin_C"/>
</dbReference>
<evidence type="ECO:0000256" key="4">
    <source>
        <dbReference type="ARBA" id="ARBA00022454"/>
    </source>
</evidence>
<reference evidence="12" key="2">
    <citation type="submission" date="2020-05" db="UniProtKB">
        <authorList>
            <consortium name="EnsemblMetazoa"/>
        </authorList>
    </citation>
    <scope>IDENTIFICATION</scope>
    <source>
        <strain evidence="12">Epiroticus2</strain>
    </source>
</reference>
<evidence type="ECO:0000256" key="2">
    <source>
        <dbReference type="ARBA" id="ARBA00004584"/>
    </source>
</evidence>
<dbReference type="GO" id="GO:0051301">
    <property type="term" value="P:cell division"/>
    <property type="evidence" value="ECO:0007669"/>
    <property type="project" value="UniProtKB-KW"/>
</dbReference>
<keyword evidence="4" id="KW-0158">Chromosome</keyword>
<protein>
    <recommendedName>
        <fullName evidence="11">Borealin C-terminal domain-containing protein</fullName>
    </recommendedName>
</protein>
<dbReference type="PANTHER" id="PTHR16040">
    <property type="entry name" value="AUSTRALIN, ISOFORM A-RELATED"/>
    <property type="match status" value="1"/>
</dbReference>
<dbReference type="VEuPathDB" id="VectorBase:AEPI006635"/>
<dbReference type="AlphaFoldDB" id="A0A182PI73"/>
<dbReference type="GO" id="GO:0005634">
    <property type="term" value="C:nucleus"/>
    <property type="evidence" value="ECO:0007669"/>
    <property type="project" value="UniProtKB-SubCell"/>
</dbReference>
<reference evidence="13" key="1">
    <citation type="submission" date="2013-03" db="EMBL/GenBank/DDBJ databases">
        <title>The Genome Sequence of Anopheles epiroticus epiroticus2.</title>
        <authorList>
            <consortium name="The Broad Institute Genomics Platform"/>
            <person name="Neafsey D.E."/>
            <person name="Howell P."/>
            <person name="Walker B."/>
            <person name="Young S.K."/>
            <person name="Zeng Q."/>
            <person name="Gargeya S."/>
            <person name="Fitzgerald M."/>
            <person name="Haas B."/>
            <person name="Abouelleil A."/>
            <person name="Allen A.W."/>
            <person name="Alvarado L."/>
            <person name="Arachchi H.M."/>
            <person name="Berlin A.M."/>
            <person name="Chapman S.B."/>
            <person name="Gainer-Dewar J."/>
            <person name="Goldberg J."/>
            <person name="Griggs A."/>
            <person name="Gujja S."/>
            <person name="Hansen M."/>
            <person name="Howarth C."/>
            <person name="Imamovic A."/>
            <person name="Ireland A."/>
            <person name="Larimer J."/>
            <person name="McCowan C."/>
            <person name="Murphy C."/>
            <person name="Pearson M."/>
            <person name="Poon T.W."/>
            <person name="Priest M."/>
            <person name="Roberts A."/>
            <person name="Saif S."/>
            <person name="Shea T."/>
            <person name="Sisk P."/>
            <person name="Sykes S."/>
            <person name="Wortman J."/>
            <person name="Nusbaum C."/>
            <person name="Birren B."/>
        </authorList>
    </citation>
    <scope>NUCLEOTIDE SEQUENCE [LARGE SCALE GENOMIC DNA]</scope>
    <source>
        <strain evidence="13">Epiroticus2</strain>
    </source>
</reference>
<name>A0A182PI73_9DIPT</name>